<dbReference type="EMBL" id="VUJX02000003">
    <property type="protein sequence ID" value="KAL0939012.1"/>
    <property type="molecule type" value="Genomic_DNA"/>
</dbReference>
<comment type="caution">
    <text evidence="1">The sequence shown here is derived from an EMBL/GenBank/DDBJ whole genome shotgun (WGS) entry which is preliminary data.</text>
</comment>
<name>A0ACC3Z4M3_COLTU</name>
<accession>A0ACC3Z4M3</accession>
<sequence>MARSILVRMLSSLLLLAFLAPLASAQALAIYKESDKYKYQGCFNETNDLPETARERALSNGASKVFDMNANMTVPICLSFCSNGTDKEYKYAGVEYSRECWCSQKLSSLATKLDDSACDTPCDGNKNVACGGALKLNVYMIESGGARVMATAWVLLFAGASVFFSL</sequence>
<protein>
    <submittedName>
        <fullName evidence="1">Uncharacterized protein</fullName>
    </submittedName>
</protein>
<organism evidence="1 2">
    <name type="scientific">Colletotrichum truncatum</name>
    <name type="common">Anthracnose fungus</name>
    <name type="synonym">Colletotrichum capsici</name>
    <dbReference type="NCBI Taxonomy" id="5467"/>
    <lineage>
        <taxon>Eukaryota</taxon>
        <taxon>Fungi</taxon>
        <taxon>Dikarya</taxon>
        <taxon>Ascomycota</taxon>
        <taxon>Pezizomycotina</taxon>
        <taxon>Sordariomycetes</taxon>
        <taxon>Hypocreomycetidae</taxon>
        <taxon>Glomerellales</taxon>
        <taxon>Glomerellaceae</taxon>
        <taxon>Colletotrichum</taxon>
        <taxon>Colletotrichum truncatum species complex</taxon>
    </lineage>
</organism>
<proteinExistence type="predicted"/>
<evidence type="ECO:0000313" key="2">
    <source>
        <dbReference type="Proteomes" id="UP000805649"/>
    </source>
</evidence>
<evidence type="ECO:0000313" key="1">
    <source>
        <dbReference type="EMBL" id="KAL0939012.1"/>
    </source>
</evidence>
<gene>
    <name evidence="1" type="ORF">CTRU02_205623</name>
</gene>
<keyword evidence="2" id="KW-1185">Reference proteome</keyword>
<dbReference type="Proteomes" id="UP000805649">
    <property type="component" value="Unassembled WGS sequence"/>
</dbReference>
<reference evidence="1 2" key="1">
    <citation type="journal article" date="2020" name="Phytopathology">
        <title>Genome Sequence Resources of Colletotrichum truncatum, C. plurivorum, C. musicola, and C. sojae: Four Species Pathogenic to Soybean (Glycine max).</title>
        <authorList>
            <person name="Rogerio F."/>
            <person name="Boufleur T.R."/>
            <person name="Ciampi-Guillardi M."/>
            <person name="Sukno S.A."/>
            <person name="Thon M.R."/>
            <person name="Massola Junior N.S."/>
            <person name="Baroncelli R."/>
        </authorList>
    </citation>
    <scope>NUCLEOTIDE SEQUENCE [LARGE SCALE GENOMIC DNA]</scope>
    <source>
        <strain evidence="1 2">CMES1059</strain>
    </source>
</reference>